<dbReference type="EMBL" id="JAUCMV010000005">
    <property type="protein sequence ID" value="KAK0396656.1"/>
    <property type="molecule type" value="Genomic_DNA"/>
</dbReference>
<keyword evidence="3" id="KW-1185">Reference proteome</keyword>
<proteinExistence type="predicted"/>
<dbReference type="Proteomes" id="UP001175271">
    <property type="component" value="Unassembled WGS sequence"/>
</dbReference>
<dbReference type="AlphaFoldDB" id="A0AA39H0U3"/>
<evidence type="ECO:0000313" key="3">
    <source>
        <dbReference type="Proteomes" id="UP001175271"/>
    </source>
</evidence>
<evidence type="ECO:0000256" key="1">
    <source>
        <dbReference type="SAM" id="MobiDB-lite"/>
    </source>
</evidence>
<gene>
    <name evidence="2" type="ORF">QR680_001800</name>
</gene>
<comment type="caution">
    <text evidence="2">The sequence shown here is derived from an EMBL/GenBank/DDBJ whole genome shotgun (WGS) entry which is preliminary data.</text>
</comment>
<sequence length="87" mass="9883">MDTLRLPKRSVTNWASGYQQHRLHNPLRHSAEIACRTLLIIYFTNCVMGKRLRRRGAISSANKRNARRNHGTAPSINTANDISDQPS</sequence>
<feature type="region of interest" description="Disordered" evidence="1">
    <location>
        <begin position="57"/>
        <end position="87"/>
    </location>
</feature>
<feature type="compositionally biased region" description="Polar residues" evidence="1">
    <location>
        <begin position="72"/>
        <end position="87"/>
    </location>
</feature>
<protein>
    <submittedName>
        <fullName evidence="2">Uncharacterized protein</fullName>
    </submittedName>
</protein>
<accession>A0AA39H0U3</accession>
<evidence type="ECO:0000313" key="2">
    <source>
        <dbReference type="EMBL" id="KAK0396656.1"/>
    </source>
</evidence>
<reference evidence="2" key="1">
    <citation type="submission" date="2023-06" db="EMBL/GenBank/DDBJ databases">
        <title>Genomic analysis of the entomopathogenic nematode Steinernema hermaphroditum.</title>
        <authorList>
            <person name="Schwarz E.M."/>
            <person name="Heppert J.K."/>
            <person name="Baniya A."/>
            <person name="Schwartz H.T."/>
            <person name="Tan C.-H."/>
            <person name="Antoshechkin I."/>
            <person name="Sternberg P.W."/>
            <person name="Goodrich-Blair H."/>
            <person name="Dillman A.R."/>
        </authorList>
    </citation>
    <scope>NUCLEOTIDE SEQUENCE</scope>
    <source>
        <strain evidence="2">PS9179</strain>
        <tissue evidence="2">Whole animal</tissue>
    </source>
</reference>
<name>A0AA39H0U3_9BILA</name>
<organism evidence="2 3">
    <name type="scientific">Steinernema hermaphroditum</name>
    <dbReference type="NCBI Taxonomy" id="289476"/>
    <lineage>
        <taxon>Eukaryota</taxon>
        <taxon>Metazoa</taxon>
        <taxon>Ecdysozoa</taxon>
        <taxon>Nematoda</taxon>
        <taxon>Chromadorea</taxon>
        <taxon>Rhabditida</taxon>
        <taxon>Tylenchina</taxon>
        <taxon>Panagrolaimomorpha</taxon>
        <taxon>Strongyloidoidea</taxon>
        <taxon>Steinernematidae</taxon>
        <taxon>Steinernema</taxon>
    </lineage>
</organism>